<dbReference type="SUPFAM" id="SSF52833">
    <property type="entry name" value="Thioredoxin-like"/>
    <property type="match status" value="1"/>
</dbReference>
<accession>A0A4P7XLE0</accession>
<keyword evidence="3" id="KW-1185">Reference proteome</keyword>
<dbReference type="AlphaFoldDB" id="A0A4P7XLE0"/>
<proteinExistence type="predicted"/>
<protein>
    <recommendedName>
        <fullName evidence="1">DSBA-like thioredoxin domain-containing protein</fullName>
    </recommendedName>
</protein>
<geneLocation type="plasmid" evidence="2 3">
    <name>psoil36-7</name>
</geneLocation>
<evidence type="ECO:0000313" key="3">
    <source>
        <dbReference type="Proteomes" id="UP000298049"/>
    </source>
</evidence>
<name>A0A4P7XLE0_9ALTE</name>
<sequence>MLWNERLRYALFHRGSEEAARIFEAARKQGLYEPVLQAVLEAQPRWHDDPQIQAAWETAEAAGLGVEKAREVLNAPEITATLELDEADIQAFEVKGTPTFSVKGEPLPRLNPQQQLYDLVRSEVAATR</sequence>
<dbReference type="OrthoDB" id="9780340at2"/>
<organism evidence="2 3">
    <name type="scientific">Hydrocarboniclastica marina</name>
    <dbReference type="NCBI Taxonomy" id="2259620"/>
    <lineage>
        <taxon>Bacteria</taxon>
        <taxon>Pseudomonadati</taxon>
        <taxon>Pseudomonadota</taxon>
        <taxon>Gammaproteobacteria</taxon>
        <taxon>Alteromonadales</taxon>
        <taxon>Alteromonadaceae</taxon>
        <taxon>Hydrocarboniclastica</taxon>
    </lineage>
</organism>
<dbReference type="Gene3D" id="3.40.30.10">
    <property type="entry name" value="Glutaredoxin"/>
    <property type="match status" value="1"/>
</dbReference>
<feature type="domain" description="DSBA-like thioredoxin" evidence="1">
    <location>
        <begin position="15"/>
        <end position="109"/>
    </location>
</feature>
<dbReference type="KEGG" id="hmi:soil367_18560"/>
<evidence type="ECO:0000313" key="2">
    <source>
        <dbReference type="EMBL" id="QCF28076.1"/>
    </source>
</evidence>
<dbReference type="Proteomes" id="UP000298049">
    <property type="component" value="Plasmid psoil36-7"/>
</dbReference>
<evidence type="ECO:0000259" key="1">
    <source>
        <dbReference type="Pfam" id="PF01323"/>
    </source>
</evidence>
<dbReference type="InterPro" id="IPR001853">
    <property type="entry name" value="DSBA-like_thioredoxin_dom"/>
</dbReference>
<gene>
    <name evidence="2" type="ORF">soil367_18560</name>
</gene>
<dbReference type="EMBL" id="CP031094">
    <property type="protein sequence ID" value="QCF28076.1"/>
    <property type="molecule type" value="Genomic_DNA"/>
</dbReference>
<reference evidence="2 3" key="1">
    <citation type="submission" date="2018-07" db="EMBL/GenBank/DDBJ databases">
        <title>Marsedoiliclastica nanhaica gen. nov. sp. nov., a novel marine hydrocarbonoclastic bacterium isolated from an in-situ enriched hydrocarbon-degrading consortium in deep-sea sediment.</title>
        <authorList>
            <person name="Dong C."/>
            <person name="Ma T."/>
            <person name="Liu R."/>
            <person name="Shao Z."/>
        </authorList>
    </citation>
    <scope>NUCLEOTIDE SEQUENCE [LARGE SCALE GENOMIC DNA]</scope>
    <source>
        <strain evidence="3">soil36-7</strain>
        <plasmid evidence="2 3">psoil36-7</plasmid>
    </source>
</reference>
<dbReference type="Pfam" id="PF01323">
    <property type="entry name" value="DSBA"/>
    <property type="match status" value="1"/>
</dbReference>
<keyword evidence="2" id="KW-0614">Plasmid</keyword>
<dbReference type="GO" id="GO:0016491">
    <property type="term" value="F:oxidoreductase activity"/>
    <property type="evidence" value="ECO:0007669"/>
    <property type="project" value="InterPro"/>
</dbReference>
<dbReference type="InterPro" id="IPR036249">
    <property type="entry name" value="Thioredoxin-like_sf"/>
</dbReference>